<feature type="compositionally biased region" description="Low complexity" evidence="1">
    <location>
        <begin position="194"/>
        <end position="203"/>
    </location>
</feature>
<proteinExistence type="predicted"/>
<dbReference type="EMBL" id="BGZK01000180">
    <property type="protein sequence ID" value="GBP26406.1"/>
    <property type="molecule type" value="Genomic_DNA"/>
</dbReference>
<feature type="region of interest" description="Disordered" evidence="1">
    <location>
        <begin position="194"/>
        <end position="239"/>
    </location>
</feature>
<keyword evidence="3" id="KW-1185">Reference proteome</keyword>
<reference evidence="2 3" key="1">
    <citation type="journal article" date="2019" name="Commun. Biol.">
        <title>The bagworm genome reveals a unique fibroin gene that provides high tensile strength.</title>
        <authorList>
            <person name="Kono N."/>
            <person name="Nakamura H."/>
            <person name="Ohtoshi R."/>
            <person name="Tomita M."/>
            <person name="Numata K."/>
            <person name="Arakawa K."/>
        </authorList>
    </citation>
    <scope>NUCLEOTIDE SEQUENCE [LARGE SCALE GENOMIC DNA]</scope>
</reference>
<sequence length="239" mass="26838">MRMQIFKLMRKFRNYEYGYEYRQYDWLKMQCGNSFHLILMEWLYQDLRELAKYWIKLKAKWTNTRAYLADDTVLCLRENYFRAITSRLHRAIEYWSRNSPIIAIFDGQQSGALRAPPTSSPEGPARAEDHVTSVKAANNFTVTVNSTVAVKPLGYVTGSKLRDSGNAVPIGGTGETAASGTTLVRRAGGEGDADFGFFGSGDSNGHHAGDTWRGQEERHCPPIVSSSSRRSSVSTSFVM</sequence>
<comment type="caution">
    <text evidence="2">The sequence shown here is derived from an EMBL/GenBank/DDBJ whole genome shotgun (WGS) entry which is preliminary data.</text>
</comment>
<organism evidence="2 3">
    <name type="scientific">Eumeta variegata</name>
    <name type="common">Bagworm moth</name>
    <name type="synonym">Eumeta japonica</name>
    <dbReference type="NCBI Taxonomy" id="151549"/>
    <lineage>
        <taxon>Eukaryota</taxon>
        <taxon>Metazoa</taxon>
        <taxon>Ecdysozoa</taxon>
        <taxon>Arthropoda</taxon>
        <taxon>Hexapoda</taxon>
        <taxon>Insecta</taxon>
        <taxon>Pterygota</taxon>
        <taxon>Neoptera</taxon>
        <taxon>Endopterygota</taxon>
        <taxon>Lepidoptera</taxon>
        <taxon>Glossata</taxon>
        <taxon>Ditrysia</taxon>
        <taxon>Tineoidea</taxon>
        <taxon>Psychidae</taxon>
        <taxon>Oiketicinae</taxon>
        <taxon>Eumeta</taxon>
    </lineage>
</organism>
<dbReference type="Proteomes" id="UP000299102">
    <property type="component" value="Unassembled WGS sequence"/>
</dbReference>
<feature type="compositionally biased region" description="Basic and acidic residues" evidence="1">
    <location>
        <begin position="204"/>
        <end position="220"/>
    </location>
</feature>
<dbReference type="AlphaFoldDB" id="A0A4C1UKB1"/>
<gene>
    <name evidence="2" type="ORF">EVAR_75538_1</name>
</gene>
<evidence type="ECO:0000313" key="3">
    <source>
        <dbReference type="Proteomes" id="UP000299102"/>
    </source>
</evidence>
<name>A0A4C1UKB1_EUMVA</name>
<evidence type="ECO:0000313" key="2">
    <source>
        <dbReference type="EMBL" id="GBP26406.1"/>
    </source>
</evidence>
<protein>
    <submittedName>
        <fullName evidence="2">Uncharacterized protein</fullName>
    </submittedName>
</protein>
<feature type="compositionally biased region" description="Low complexity" evidence="1">
    <location>
        <begin position="224"/>
        <end position="239"/>
    </location>
</feature>
<accession>A0A4C1UKB1</accession>
<evidence type="ECO:0000256" key="1">
    <source>
        <dbReference type="SAM" id="MobiDB-lite"/>
    </source>
</evidence>